<comment type="caution">
    <text evidence="8">The sequence shown here is derived from an EMBL/GenBank/DDBJ whole genome shotgun (WGS) entry which is preliminary data.</text>
</comment>
<dbReference type="NCBIfam" id="TIGR02937">
    <property type="entry name" value="sigma70-ECF"/>
    <property type="match status" value="1"/>
</dbReference>
<dbReference type="GO" id="GO:0000428">
    <property type="term" value="C:DNA-directed RNA polymerase complex"/>
    <property type="evidence" value="ECO:0007669"/>
    <property type="project" value="UniProtKB-KW"/>
</dbReference>
<proteinExistence type="inferred from homology"/>
<dbReference type="InterPro" id="IPR013325">
    <property type="entry name" value="RNA_pol_sigma_r2"/>
</dbReference>
<protein>
    <submittedName>
        <fullName evidence="8">DNA-directed RNA polymerase sigma-70 factor</fullName>
    </submittedName>
</protein>
<dbReference type="EMBL" id="BMOI01000019">
    <property type="protein sequence ID" value="GGL12111.1"/>
    <property type="molecule type" value="Genomic_DNA"/>
</dbReference>
<dbReference type="PANTHER" id="PTHR43133:SF25">
    <property type="entry name" value="RNA POLYMERASE SIGMA FACTOR RFAY-RELATED"/>
    <property type="match status" value="1"/>
</dbReference>
<gene>
    <name evidence="8" type="primary">rpoE</name>
    <name evidence="8" type="ORF">GCM10009769_32620</name>
</gene>
<reference evidence="8" key="2">
    <citation type="submission" date="2020-09" db="EMBL/GenBank/DDBJ databases">
        <authorList>
            <person name="Sun Q."/>
            <person name="Ohkuma M."/>
        </authorList>
    </citation>
    <scope>NUCLEOTIDE SEQUENCE</scope>
    <source>
        <strain evidence="8">JCM 1480</strain>
    </source>
</reference>
<organism evidence="8 9">
    <name type="scientific">Curtobacterium luteum</name>
    <dbReference type="NCBI Taxonomy" id="33881"/>
    <lineage>
        <taxon>Bacteria</taxon>
        <taxon>Bacillati</taxon>
        <taxon>Actinomycetota</taxon>
        <taxon>Actinomycetes</taxon>
        <taxon>Micrococcales</taxon>
        <taxon>Microbacteriaceae</taxon>
        <taxon>Curtobacterium</taxon>
    </lineage>
</organism>
<dbReference type="Gene3D" id="1.10.10.10">
    <property type="entry name" value="Winged helix-like DNA-binding domain superfamily/Winged helix DNA-binding domain"/>
    <property type="match status" value="1"/>
</dbReference>
<evidence type="ECO:0000259" key="6">
    <source>
        <dbReference type="Pfam" id="PF04542"/>
    </source>
</evidence>
<keyword evidence="3" id="KW-0731">Sigma factor</keyword>
<dbReference type="Pfam" id="PF04542">
    <property type="entry name" value="Sigma70_r2"/>
    <property type="match status" value="1"/>
</dbReference>
<dbReference type="Gene3D" id="1.10.1740.10">
    <property type="match status" value="1"/>
</dbReference>
<sequence>MELFREDRAIPVVPSSHPPPGAAAELGRQFDEHGRRILLYLARRTDLQSAEDILGETFVTALVRWESFDPDRQDALPWLFGIASNLLRRHWRSQRRADRALSRVAVSERLDDDAGDRLDSERAVQTVMRELDRMRPAVRETVLLHAWAELTYEQIAEATGVPVGTVRSRLNRARTALRAVPGTTDSLNGPLHV</sequence>
<evidence type="ECO:0000256" key="3">
    <source>
        <dbReference type="ARBA" id="ARBA00023082"/>
    </source>
</evidence>
<dbReference type="CDD" id="cd06171">
    <property type="entry name" value="Sigma70_r4"/>
    <property type="match status" value="1"/>
</dbReference>
<dbReference type="SUPFAM" id="SSF88946">
    <property type="entry name" value="Sigma2 domain of RNA polymerase sigma factors"/>
    <property type="match status" value="1"/>
</dbReference>
<dbReference type="GO" id="GO:0006352">
    <property type="term" value="P:DNA-templated transcription initiation"/>
    <property type="evidence" value="ECO:0007669"/>
    <property type="project" value="InterPro"/>
</dbReference>
<feature type="domain" description="RNA polymerase sigma-70 region 2" evidence="6">
    <location>
        <begin position="31"/>
        <end position="96"/>
    </location>
</feature>
<feature type="region of interest" description="Disordered" evidence="5">
    <location>
        <begin position="1"/>
        <end position="22"/>
    </location>
</feature>
<dbReference type="InterPro" id="IPR013324">
    <property type="entry name" value="RNA_pol_sigma_r3/r4-like"/>
</dbReference>
<dbReference type="SUPFAM" id="SSF88659">
    <property type="entry name" value="Sigma3 and sigma4 domains of RNA polymerase sigma factors"/>
    <property type="match status" value="1"/>
</dbReference>
<dbReference type="GO" id="GO:0003677">
    <property type="term" value="F:DNA binding"/>
    <property type="evidence" value="ECO:0007669"/>
    <property type="project" value="InterPro"/>
</dbReference>
<dbReference type="PANTHER" id="PTHR43133">
    <property type="entry name" value="RNA POLYMERASE ECF-TYPE SIGMA FACTO"/>
    <property type="match status" value="1"/>
</dbReference>
<dbReference type="Proteomes" id="UP000648535">
    <property type="component" value="Unassembled WGS sequence"/>
</dbReference>
<dbReference type="InterPro" id="IPR036388">
    <property type="entry name" value="WH-like_DNA-bd_sf"/>
</dbReference>
<comment type="similarity">
    <text evidence="1">Belongs to the sigma-70 factor family. ECF subfamily.</text>
</comment>
<dbReference type="InterPro" id="IPR007627">
    <property type="entry name" value="RNA_pol_sigma70_r2"/>
</dbReference>
<dbReference type="InterPro" id="IPR014284">
    <property type="entry name" value="RNA_pol_sigma-70_dom"/>
</dbReference>
<feature type="domain" description="RNA polymerase sigma factor 70 region 4 type 2" evidence="7">
    <location>
        <begin position="127"/>
        <end position="177"/>
    </location>
</feature>
<dbReference type="GO" id="GO:0016987">
    <property type="term" value="F:sigma factor activity"/>
    <property type="evidence" value="ECO:0007669"/>
    <property type="project" value="UniProtKB-KW"/>
</dbReference>
<evidence type="ECO:0000313" key="8">
    <source>
        <dbReference type="EMBL" id="GGL12111.1"/>
    </source>
</evidence>
<keyword evidence="2" id="KW-0805">Transcription regulation</keyword>
<accession>A0A8H9GB64</accession>
<evidence type="ECO:0000259" key="7">
    <source>
        <dbReference type="Pfam" id="PF08281"/>
    </source>
</evidence>
<keyword evidence="4" id="KW-0804">Transcription</keyword>
<reference evidence="8" key="1">
    <citation type="journal article" date="2014" name="Int. J. Syst. Evol. Microbiol.">
        <title>Complete genome sequence of Corynebacterium casei LMG S-19264T (=DSM 44701T), isolated from a smear-ripened cheese.</title>
        <authorList>
            <consortium name="US DOE Joint Genome Institute (JGI-PGF)"/>
            <person name="Walter F."/>
            <person name="Albersmeier A."/>
            <person name="Kalinowski J."/>
            <person name="Ruckert C."/>
        </authorList>
    </citation>
    <scope>NUCLEOTIDE SEQUENCE</scope>
    <source>
        <strain evidence="8">JCM 1480</strain>
    </source>
</reference>
<evidence type="ECO:0000313" key="9">
    <source>
        <dbReference type="Proteomes" id="UP000648535"/>
    </source>
</evidence>
<dbReference type="InterPro" id="IPR013249">
    <property type="entry name" value="RNA_pol_sigma70_r4_t2"/>
</dbReference>
<name>A0A8H9GB64_9MICO</name>
<evidence type="ECO:0000256" key="1">
    <source>
        <dbReference type="ARBA" id="ARBA00010641"/>
    </source>
</evidence>
<evidence type="ECO:0000256" key="2">
    <source>
        <dbReference type="ARBA" id="ARBA00023015"/>
    </source>
</evidence>
<dbReference type="InterPro" id="IPR039425">
    <property type="entry name" value="RNA_pol_sigma-70-like"/>
</dbReference>
<evidence type="ECO:0000256" key="5">
    <source>
        <dbReference type="SAM" id="MobiDB-lite"/>
    </source>
</evidence>
<evidence type="ECO:0000256" key="4">
    <source>
        <dbReference type="ARBA" id="ARBA00023163"/>
    </source>
</evidence>
<dbReference type="Pfam" id="PF08281">
    <property type="entry name" value="Sigma70_r4_2"/>
    <property type="match status" value="1"/>
</dbReference>
<keyword evidence="8" id="KW-0240">DNA-directed RNA polymerase</keyword>
<dbReference type="AlphaFoldDB" id="A0A8H9GB64"/>